<accession>A0A8J3FYS4</accession>
<dbReference type="SMART" id="SM00530">
    <property type="entry name" value="HTH_XRE"/>
    <property type="match status" value="1"/>
</dbReference>
<protein>
    <submittedName>
        <fullName evidence="2">Transcriptional regulator</fullName>
    </submittedName>
</protein>
<evidence type="ECO:0000313" key="3">
    <source>
        <dbReference type="Proteomes" id="UP000637578"/>
    </source>
</evidence>
<reference evidence="2" key="1">
    <citation type="journal article" date="2014" name="Int. J. Syst. Evol. Microbiol.">
        <title>Complete genome sequence of Corynebacterium casei LMG S-19264T (=DSM 44701T), isolated from a smear-ripened cheese.</title>
        <authorList>
            <consortium name="US DOE Joint Genome Institute (JGI-PGF)"/>
            <person name="Walter F."/>
            <person name="Albersmeier A."/>
            <person name="Kalinowski J."/>
            <person name="Ruckert C."/>
        </authorList>
    </citation>
    <scope>NUCLEOTIDE SEQUENCE</scope>
    <source>
        <strain evidence="2">CGMCC 4.5737</strain>
    </source>
</reference>
<dbReference type="InterPro" id="IPR010982">
    <property type="entry name" value="Lambda_DNA-bd_dom_sf"/>
</dbReference>
<sequence>MALRKTVRSRRLGKQLHRLREDAQLSQEELAERVNSSGAGKRLTTTHLSRVESGLARITADHLARIVQATGGPASKVDELEELRHRADERGWWQEYRPYVPEPVEMLAELGEDATSIRSYDLAFVQGLLQTERYAEAVIGAARAHVKPVDIDRLVDLRMRRQKRLSDPDFEGMAAVMTEGVIRTIVGGHEVMREQLQHLIKVAHDLPVAVHVLPFVAGALPGSDSLVIFTFPHEGDGEAVFVDSDTASRIYEDRDPVKQCTYTVNAAVAQALSVRESLDLIAQVMEEL</sequence>
<dbReference type="CDD" id="cd00093">
    <property type="entry name" value="HTH_XRE"/>
    <property type="match status" value="1"/>
</dbReference>
<dbReference type="Pfam" id="PF13560">
    <property type="entry name" value="HTH_31"/>
    <property type="match status" value="1"/>
</dbReference>
<evidence type="ECO:0000259" key="1">
    <source>
        <dbReference type="PROSITE" id="PS50943"/>
    </source>
</evidence>
<feature type="domain" description="HTH cro/C1-type" evidence="1">
    <location>
        <begin position="16"/>
        <end position="77"/>
    </location>
</feature>
<dbReference type="InterPro" id="IPR043917">
    <property type="entry name" value="DUF5753"/>
</dbReference>
<dbReference type="AlphaFoldDB" id="A0A8J3FYS4"/>
<dbReference type="InterPro" id="IPR001387">
    <property type="entry name" value="Cro/C1-type_HTH"/>
</dbReference>
<keyword evidence="3" id="KW-1185">Reference proteome</keyword>
<dbReference type="Pfam" id="PF19054">
    <property type="entry name" value="DUF5753"/>
    <property type="match status" value="1"/>
</dbReference>
<reference evidence="2" key="2">
    <citation type="submission" date="2020-09" db="EMBL/GenBank/DDBJ databases">
        <authorList>
            <person name="Sun Q."/>
            <person name="Zhou Y."/>
        </authorList>
    </citation>
    <scope>NUCLEOTIDE SEQUENCE</scope>
    <source>
        <strain evidence="2">CGMCC 4.5737</strain>
    </source>
</reference>
<dbReference type="PROSITE" id="PS50943">
    <property type="entry name" value="HTH_CROC1"/>
    <property type="match status" value="1"/>
</dbReference>
<proteinExistence type="predicted"/>
<comment type="caution">
    <text evidence="2">The sequence shown here is derived from an EMBL/GenBank/DDBJ whole genome shotgun (WGS) entry which is preliminary data.</text>
</comment>
<organism evidence="2 3">
    <name type="scientific">Longimycelium tulufanense</name>
    <dbReference type="NCBI Taxonomy" id="907463"/>
    <lineage>
        <taxon>Bacteria</taxon>
        <taxon>Bacillati</taxon>
        <taxon>Actinomycetota</taxon>
        <taxon>Actinomycetes</taxon>
        <taxon>Pseudonocardiales</taxon>
        <taxon>Pseudonocardiaceae</taxon>
        <taxon>Longimycelium</taxon>
    </lineage>
</organism>
<dbReference type="Gene3D" id="1.10.260.40">
    <property type="entry name" value="lambda repressor-like DNA-binding domains"/>
    <property type="match status" value="1"/>
</dbReference>
<dbReference type="GO" id="GO:0003677">
    <property type="term" value="F:DNA binding"/>
    <property type="evidence" value="ECO:0007669"/>
    <property type="project" value="InterPro"/>
</dbReference>
<evidence type="ECO:0000313" key="2">
    <source>
        <dbReference type="EMBL" id="GGM84398.1"/>
    </source>
</evidence>
<gene>
    <name evidence="2" type="ORF">GCM10012275_63830</name>
</gene>
<dbReference type="EMBL" id="BMMK01000071">
    <property type="protein sequence ID" value="GGM84398.1"/>
    <property type="molecule type" value="Genomic_DNA"/>
</dbReference>
<name>A0A8J3FYS4_9PSEU</name>
<dbReference type="SUPFAM" id="SSF47413">
    <property type="entry name" value="lambda repressor-like DNA-binding domains"/>
    <property type="match status" value="1"/>
</dbReference>
<dbReference type="Proteomes" id="UP000637578">
    <property type="component" value="Unassembled WGS sequence"/>
</dbReference>